<gene>
    <name evidence="1" type="ORF">DFH07DRAFT_781618</name>
</gene>
<protein>
    <submittedName>
        <fullName evidence="1">Uncharacterized protein</fullName>
    </submittedName>
</protein>
<proteinExistence type="predicted"/>
<sequence>MSFLLVSFYNDIRVPNSLWLQIFEPSREFRRYLATHKITPIGTENGGGCTITSSLGNLLQRIWENGHSREKLLHYLERAPVTTRIQAADYALQLLIYRSAEGQTMRRSSCWGFAGEWCRMLGAAPSTHCLLNILDEVTGRGFTTLEDEIDVEGIQDLTDWLKKFQPLPTHLVEIYEAVKALFQDNWDSGWARVFISSDGIFPTC</sequence>
<dbReference type="AlphaFoldDB" id="A0AAD7HXU7"/>
<dbReference type="Proteomes" id="UP001215280">
    <property type="component" value="Unassembled WGS sequence"/>
</dbReference>
<evidence type="ECO:0000313" key="2">
    <source>
        <dbReference type="Proteomes" id="UP001215280"/>
    </source>
</evidence>
<keyword evidence="2" id="KW-1185">Reference proteome</keyword>
<name>A0AAD7HXU7_9AGAR</name>
<dbReference type="EMBL" id="JARJLG010000190">
    <property type="protein sequence ID" value="KAJ7730497.1"/>
    <property type="molecule type" value="Genomic_DNA"/>
</dbReference>
<reference evidence="1" key="1">
    <citation type="submission" date="2023-03" db="EMBL/GenBank/DDBJ databases">
        <title>Massive genome expansion in bonnet fungi (Mycena s.s.) driven by repeated elements and novel gene families across ecological guilds.</title>
        <authorList>
            <consortium name="Lawrence Berkeley National Laboratory"/>
            <person name="Harder C.B."/>
            <person name="Miyauchi S."/>
            <person name="Viragh M."/>
            <person name="Kuo A."/>
            <person name="Thoen E."/>
            <person name="Andreopoulos B."/>
            <person name="Lu D."/>
            <person name="Skrede I."/>
            <person name="Drula E."/>
            <person name="Henrissat B."/>
            <person name="Morin E."/>
            <person name="Kohler A."/>
            <person name="Barry K."/>
            <person name="LaButti K."/>
            <person name="Morin E."/>
            <person name="Salamov A."/>
            <person name="Lipzen A."/>
            <person name="Mereny Z."/>
            <person name="Hegedus B."/>
            <person name="Baldrian P."/>
            <person name="Stursova M."/>
            <person name="Weitz H."/>
            <person name="Taylor A."/>
            <person name="Grigoriev I.V."/>
            <person name="Nagy L.G."/>
            <person name="Martin F."/>
            <person name="Kauserud H."/>
        </authorList>
    </citation>
    <scope>NUCLEOTIDE SEQUENCE</scope>
    <source>
        <strain evidence="1">CBHHK188m</strain>
    </source>
</reference>
<organism evidence="1 2">
    <name type="scientific">Mycena maculata</name>
    <dbReference type="NCBI Taxonomy" id="230809"/>
    <lineage>
        <taxon>Eukaryota</taxon>
        <taxon>Fungi</taxon>
        <taxon>Dikarya</taxon>
        <taxon>Basidiomycota</taxon>
        <taxon>Agaricomycotina</taxon>
        <taxon>Agaricomycetes</taxon>
        <taxon>Agaricomycetidae</taxon>
        <taxon>Agaricales</taxon>
        <taxon>Marasmiineae</taxon>
        <taxon>Mycenaceae</taxon>
        <taxon>Mycena</taxon>
    </lineage>
</organism>
<evidence type="ECO:0000313" key="1">
    <source>
        <dbReference type="EMBL" id="KAJ7730497.1"/>
    </source>
</evidence>
<comment type="caution">
    <text evidence="1">The sequence shown here is derived from an EMBL/GenBank/DDBJ whole genome shotgun (WGS) entry which is preliminary data.</text>
</comment>
<accession>A0AAD7HXU7</accession>